<evidence type="ECO:0000313" key="3">
    <source>
        <dbReference type="Proteomes" id="UP000326169"/>
    </source>
</evidence>
<dbReference type="EMBL" id="BIMW01000154">
    <property type="protein sequence ID" value="GCE95923.1"/>
    <property type="molecule type" value="Genomic_DNA"/>
</dbReference>
<evidence type="ECO:0000259" key="1">
    <source>
        <dbReference type="Pfam" id="PF13649"/>
    </source>
</evidence>
<dbReference type="Gene3D" id="3.40.50.150">
    <property type="entry name" value="Vaccinia Virus protein VP39"/>
    <property type="match status" value="1"/>
</dbReference>
<dbReference type="Pfam" id="PF13649">
    <property type="entry name" value="Methyltransf_25"/>
    <property type="match status" value="1"/>
</dbReference>
<comment type="caution">
    <text evidence="2">The sequence shown here is derived from an EMBL/GenBank/DDBJ whole genome shotgun (WGS) entry which is preliminary data.</text>
</comment>
<accession>A0A5M3T8B9</accession>
<dbReference type="GO" id="GO:0032259">
    <property type="term" value="P:methylation"/>
    <property type="evidence" value="ECO:0007669"/>
    <property type="project" value="UniProtKB-KW"/>
</dbReference>
<sequence>MTATKNLETLGCLGQVTLEGDMVRLKGWSASWGGGPVLDFRINIGGLDVPQFRVEKGLISQDVQQLFPSLDHADQARFLIYIPLTWIQQTGLLNSLVRLTPVFASGEGDVLFGFLEPSLPVPEKSDRVGVGGSFKFVAADFLGHFVNKANLQPAEAVLDAGCGVGRIAYGLAYYLNSQASYHGFDIVPHWIDWCQQVISATRPNFHFQCADLYSDRYNPTGKTPAENFVFPYPNNQFDFVLLTSVFTHLYADASRNYLQQIARVLKPGGRCLCTFFLLNGETESLIKSGRSSRNFAYAVGESFIDDPDNPEDAIAHPEALVMDWIKDSGLSVQRQDYGMWCRRSRSASYQDMLVLSKN</sequence>
<gene>
    <name evidence="2" type="ORF">NIES46_39890</name>
</gene>
<organism evidence="2 3">
    <name type="scientific">Limnospira platensis NIES-46</name>
    <dbReference type="NCBI Taxonomy" id="1236695"/>
    <lineage>
        <taxon>Bacteria</taxon>
        <taxon>Bacillati</taxon>
        <taxon>Cyanobacteriota</taxon>
        <taxon>Cyanophyceae</taxon>
        <taxon>Oscillatoriophycideae</taxon>
        <taxon>Oscillatoriales</taxon>
        <taxon>Sirenicapillariaceae</taxon>
        <taxon>Limnospira</taxon>
    </lineage>
</organism>
<keyword evidence="2" id="KW-0808">Transferase</keyword>
<keyword evidence="3" id="KW-1185">Reference proteome</keyword>
<dbReference type="PANTHER" id="PTHR42912:SF98">
    <property type="entry name" value="UNCHARACTERISED METHYLTRANSFERASE RV1498C"/>
    <property type="match status" value="1"/>
</dbReference>
<name>A0A5M3T8B9_LIMPL</name>
<dbReference type="Proteomes" id="UP000326169">
    <property type="component" value="Unassembled WGS sequence"/>
</dbReference>
<feature type="domain" description="Methyltransferase" evidence="1">
    <location>
        <begin position="157"/>
        <end position="269"/>
    </location>
</feature>
<keyword evidence="2" id="KW-0489">Methyltransferase</keyword>
<dbReference type="InterPro" id="IPR029063">
    <property type="entry name" value="SAM-dependent_MTases_sf"/>
</dbReference>
<protein>
    <submittedName>
        <fullName evidence="2">Methyltransferase</fullName>
    </submittedName>
</protein>
<dbReference type="SUPFAM" id="SSF53335">
    <property type="entry name" value="S-adenosyl-L-methionine-dependent methyltransferases"/>
    <property type="match status" value="1"/>
</dbReference>
<dbReference type="PANTHER" id="PTHR42912">
    <property type="entry name" value="METHYLTRANSFERASE"/>
    <property type="match status" value="1"/>
</dbReference>
<dbReference type="GO" id="GO:0008168">
    <property type="term" value="F:methyltransferase activity"/>
    <property type="evidence" value="ECO:0007669"/>
    <property type="project" value="UniProtKB-KW"/>
</dbReference>
<dbReference type="RefSeq" id="WP_014275234.1">
    <property type="nucleotide sequence ID" value="NZ_BIMW01000154.1"/>
</dbReference>
<dbReference type="CDD" id="cd02440">
    <property type="entry name" value="AdoMet_MTases"/>
    <property type="match status" value="1"/>
</dbReference>
<dbReference type="InterPro" id="IPR050508">
    <property type="entry name" value="Methyltransf_Superfamily"/>
</dbReference>
<reference evidence="2 3" key="1">
    <citation type="journal article" date="2019" name="J Genomics">
        <title>The Draft Genome of a Hydrogen-producing Cyanobacterium, Arthrospira platensis NIES-46.</title>
        <authorList>
            <person name="Suzuki S."/>
            <person name="Yamaguchi H."/>
            <person name="Kawachi M."/>
        </authorList>
    </citation>
    <scope>NUCLEOTIDE SEQUENCE [LARGE SCALE GENOMIC DNA]</scope>
    <source>
        <strain evidence="2 3">NIES-46</strain>
    </source>
</reference>
<evidence type="ECO:0000313" key="2">
    <source>
        <dbReference type="EMBL" id="GCE95923.1"/>
    </source>
</evidence>
<dbReference type="InterPro" id="IPR041698">
    <property type="entry name" value="Methyltransf_25"/>
</dbReference>
<proteinExistence type="predicted"/>
<dbReference type="GeneID" id="301684763"/>